<dbReference type="PROSITE" id="PS51689">
    <property type="entry name" value="SAM_RNA_A_N6_MT"/>
    <property type="match status" value="1"/>
</dbReference>
<feature type="binding site" evidence="7 8">
    <location>
        <position position="109"/>
    </location>
    <ligand>
        <name>S-adenosyl-L-methionine</name>
        <dbReference type="ChEBI" id="CHEBI:59789"/>
    </ligand>
</feature>
<dbReference type="Gene3D" id="3.40.50.150">
    <property type="entry name" value="Vaccinia Virus protein VP39"/>
    <property type="match status" value="1"/>
</dbReference>
<evidence type="ECO:0000313" key="10">
    <source>
        <dbReference type="EMBL" id="PIS06594.1"/>
    </source>
</evidence>
<protein>
    <recommendedName>
        <fullName evidence="7">Ribosomal RNA small subunit methyltransferase A</fullName>
        <ecNumber evidence="7">2.1.1.182</ecNumber>
    </recommendedName>
    <alternativeName>
        <fullName evidence="7">16S rRNA (adenine(1518)-N(6)/adenine(1519)-N(6))-dimethyltransferase</fullName>
    </alternativeName>
    <alternativeName>
        <fullName evidence="7">16S rRNA dimethyladenosine transferase</fullName>
    </alternativeName>
    <alternativeName>
        <fullName evidence="7">16S rRNA dimethylase</fullName>
    </alternativeName>
    <alternativeName>
        <fullName evidence="7">S-adenosylmethionine-6-N', N'-adenosyl(rRNA) dimethyltransferase</fullName>
    </alternativeName>
</protein>
<dbReference type="Proteomes" id="UP000231162">
    <property type="component" value="Unassembled WGS sequence"/>
</dbReference>
<dbReference type="GO" id="GO:0003723">
    <property type="term" value="F:RNA binding"/>
    <property type="evidence" value="ECO:0007669"/>
    <property type="project" value="UniProtKB-UniRule"/>
</dbReference>
<dbReference type="EMBL" id="PEZX01000047">
    <property type="protein sequence ID" value="PIS06594.1"/>
    <property type="molecule type" value="Genomic_DNA"/>
</dbReference>
<evidence type="ECO:0000256" key="2">
    <source>
        <dbReference type="ARBA" id="ARBA00022552"/>
    </source>
</evidence>
<gene>
    <name evidence="7 10" type="primary">rsmA</name>
    <name evidence="7" type="synonym">ksgA</name>
    <name evidence="10" type="ORF">COT79_03795</name>
</gene>
<comment type="caution">
    <text evidence="10">The sequence shown here is derived from an EMBL/GenBank/DDBJ whole genome shotgun (WGS) entry which is preliminary data.</text>
</comment>
<keyword evidence="6 7" id="KW-0694">RNA-binding</keyword>
<feature type="binding site" evidence="7 8">
    <location>
        <position position="10"/>
    </location>
    <ligand>
        <name>S-adenosyl-L-methionine</name>
        <dbReference type="ChEBI" id="CHEBI:59789"/>
    </ligand>
</feature>
<organism evidence="10 11">
    <name type="scientific">Candidatus Berkelbacteria bacterium CG10_big_fil_rev_8_21_14_0_10_43_14</name>
    <dbReference type="NCBI Taxonomy" id="1974515"/>
    <lineage>
        <taxon>Bacteria</taxon>
        <taxon>Candidatus Berkelbacteria</taxon>
    </lineage>
</organism>
<dbReference type="HAMAP" id="MF_00607">
    <property type="entry name" value="16SrRNA_methyltr_A"/>
    <property type="match status" value="1"/>
</dbReference>
<evidence type="ECO:0000259" key="9">
    <source>
        <dbReference type="SMART" id="SM00650"/>
    </source>
</evidence>
<feature type="domain" description="Ribosomal RNA adenine methylase transferase N-terminal" evidence="9">
    <location>
        <begin position="17"/>
        <end position="195"/>
    </location>
</feature>
<comment type="subcellular location">
    <subcellularLocation>
        <location evidence="7">Cytoplasm</location>
    </subcellularLocation>
</comment>
<comment type="similarity">
    <text evidence="7">Belongs to the class I-like SAM-binding methyltransferase superfamily. rRNA adenine N(6)-methyltransferase family. RsmA subfamily.</text>
</comment>
<dbReference type="InterPro" id="IPR020598">
    <property type="entry name" value="rRNA_Ade_methylase_Trfase_N"/>
</dbReference>
<dbReference type="InterPro" id="IPR011530">
    <property type="entry name" value="rRNA_adenine_dimethylase"/>
</dbReference>
<dbReference type="GO" id="GO:0052908">
    <property type="term" value="F:16S rRNA (adenine(1518)-N(6)/adenine(1519)-N(6))-dimethyltransferase activity"/>
    <property type="evidence" value="ECO:0007669"/>
    <property type="project" value="UniProtKB-EC"/>
</dbReference>
<feature type="binding site" evidence="7 8">
    <location>
        <position position="37"/>
    </location>
    <ligand>
        <name>S-adenosyl-L-methionine</name>
        <dbReference type="ChEBI" id="CHEBI:59789"/>
    </ligand>
</feature>
<dbReference type="InterPro" id="IPR029063">
    <property type="entry name" value="SAM-dependent_MTases_sf"/>
</dbReference>
<reference evidence="11" key="1">
    <citation type="submission" date="2017-09" db="EMBL/GenBank/DDBJ databases">
        <title>Depth-based differentiation of microbial function through sediment-hosted aquifers and enrichment of novel symbionts in the deep terrestrial subsurface.</title>
        <authorList>
            <person name="Probst A.J."/>
            <person name="Ladd B."/>
            <person name="Jarett J.K."/>
            <person name="Geller-Mcgrath D.E."/>
            <person name="Sieber C.M.K."/>
            <person name="Emerson J.B."/>
            <person name="Anantharaman K."/>
            <person name="Thomas B.C."/>
            <person name="Malmstrom R."/>
            <person name="Stieglmeier M."/>
            <person name="Klingl A."/>
            <person name="Woyke T."/>
            <person name="Ryan C.M."/>
            <person name="Banfield J.F."/>
        </authorList>
    </citation>
    <scope>NUCLEOTIDE SEQUENCE [LARGE SCALE GENOMIC DNA]</scope>
</reference>
<dbReference type="PANTHER" id="PTHR11727:SF7">
    <property type="entry name" value="DIMETHYLADENOSINE TRANSFERASE-RELATED"/>
    <property type="match status" value="1"/>
</dbReference>
<feature type="binding site" evidence="7 8">
    <location>
        <position position="91"/>
    </location>
    <ligand>
        <name>S-adenosyl-L-methionine</name>
        <dbReference type="ChEBI" id="CHEBI:59789"/>
    </ligand>
</feature>
<comment type="function">
    <text evidence="7">Specifically dimethylates two adjacent adenosines (A1518 and A1519) in the loop of a conserved hairpin near the 3'-end of 16S rRNA in the 30S particle. May play a critical role in biogenesis of 30S subunits.</text>
</comment>
<sequence length="304" mass="33730">MKPKKSLGQNFLTDTSVLATIIETANLMGDEVVVEVGGGDGALTRALNSKVMSSQGAKKGQILALELDYRLIEKLRGEFKNSKSVKIIHQDAMIFDWEGLPQGYVVVANIPYQITSPLINLWTTRLTNQPASMTLMVQKEVAERLTAQPGSSDRGLTTILVELYGEVHYIQTVPAKAFYPVPKVDSAIINIKRRDLLGSGDLGSPEVEEERRTIIKIAERSFDFAQDKFCNKEAIIKVAKFGFSSKRRTLENSLSGSLRLSKSTVHAILVEAKISVSLRAEDLSIQNWIQLTEILQCQIHKTNQ</sequence>
<dbReference type="InterPro" id="IPR001737">
    <property type="entry name" value="KsgA/Erm"/>
</dbReference>
<comment type="catalytic activity">
    <reaction evidence="7">
        <text>adenosine(1518)/adenosine(1519) in 16S rRNA + 4 S-adenosyl-L-methionine = N(6)-dimethyladenosine(1518)/N(6)-dimethyladenosine(1519) in 16S rRNA + 4 S-adenosyl-L-homocysteine + 4 H(+)</text>
        <dbReference type="Rhea" id="RHEA:19609"/>
        <dbReference type="Rhea" id="RHEA-COMP:10232"/>
        <dbReference type="Rhea" id="RHEA-COMP:10233"/>
        <dbReference type="ChEBI" id="CHEBI:15378"/>
        <dbReference type="ChEBI" id="CHEBI:57856"/>
        <dbReference type="ChEBI" id="CHEBI:59789"/>
        <dbReference type="ChEBI" id="CHEBI:74411"/>
        <dbReference type="ChEBI" id="CHEBI:74493"/>
        <dbReference type="EC" id="2.1.1.182"/>
    </reaction>
</comment>
<dbReference type="Pfam" id="PF00398">
    <property type="entry name" value="RrnaAD"/>
    <property type="match status" value="1"/>
</dbReference>
<evidence type="ECO:0000256" key="7">
    <source>
        <dbReference type="HAMAP-Rule" id="MF_00607"/>
    </source>
</evidence>
<keyword evidence="4 7" id="KW-0808">Transferase</keyword>
<name>A0A2M6R7B8_9BACT</name>
<keyword evidence="2 7" id="KW-0698">rRNA processing</keyword>
<dbReference type="SMART" id="SM00650">
    <property type="entry name" value="rADc"/>
    <property type="match status" value="1"/>
</dbReference>
<dbReference type="NCBIfam" id="TIGR00755">
    <property type="entry name" value="ksgA"/>
    <property type="match status" value="1"/>
</dbReference>
<accession>A0A2M6R7B8</accession>
<feature type="binding site" evidence="7 8">
    <location>
        <position position="66"/>
    </location>
    <ligand>
        <name>S-adenosyl-L-methionine</name>
        <dbReference type="ChEBI" id="CHEBI:59789"/>
    </ligand>
</feature>
<evidence type="ECO:0000256" key="8">
    <source>
        <dbReference type="PROSITE-ProRule" id="PRU01026"/>
    </source>
</evidence>
<evidence type="ECO:0000256" key="6">
    <source>
        <dbReference type="ARBA" id="ARBA00022884"/>
    </source>
</evidence>
<dbReference type="PANTHER" id="PTHR11727">
    <property type="entry name" value="DIMETHYLADENOSINE TRANSFERASE"/>
    <property type="match status" value="1"/>
</dbReference>
<evidence type="ECO:0000313" key="11">
    <source>
        <dbReference type="Proteomes" id="UP000231162"/>
    </source>
</evidence>
<dbReference type="AlphaFoldDB" id="A0A2M6R7B8"/>
<evidence type="ECO:0000256" key="5">
    <source>
        <dbReference type="ARBA" id="ARBA00022691"/>
    </source>
</evidence>
<evidence type="ECO:0000256" key="4">
    <source>
        <dbReference type="ARBA" id="ARBA00022679"/>
    </source>
</evidence>
<keyword evidence="3 7" id="KW-0489">Methyltransferase</keyword>
<evidence type="ECO:0000256" key="3">
    <source>
        <dbReference type="ARBA" id="ARBA00022603"/>
    </source>
</evidence>
<dbReference type="InterPro" id="IPR023165">
    <property type="entry name" value="rRNA_Ade_diMease-like_C"/>
</dbReference>
<dbReference type="EC" id="2.1.1.182" evidence="7"/>
<proteinExistence type="inferred from homology"/>
<evidence type="ECO:0000256" key="1">
    <source>
        <dbReference type="ARBA" id="ARBA00022490"/>
    </source>
</evidence>
<dbReference type="SUPFAM" id="SSF53335">
    <property type="entry name" value="S-adenosyl-L-methionine-dependent methyltransferases"/>
    <property type="match status" value="1"/>
</dbReference>
<keyword evidence="5 7" id="KW-0949">S-adenosyl-L-methionine</keyword>
<keyword evidence="1 7" id="KW-0963">Cytoplasm</keyword>
<dbReference type="Gene3D" id="1.10.8.100">
    <property type="entry name" value="Ribosomal RNA adenine dimethylase-like, domain 2"/>
    <property type="match status" value="1"/>
</dbReference>
<feature type="binding site" evidence="7 8">
    <location>
        <position position="12"/>
    </location>
    <ligand>
        <name>S-adenosyl-L-methionine</name>
        <dbReference type="ChEBI" id="CHEBI:59789"/>
    </ligand>
</feature>
<dbReference type="GO" id="GO:0005829">
    <property type="term" value="C:cytosol"/>
    <property type="evidence" value="ECO:0007669"/>
    <property type="project" value="TreeGrafter"/>
</dbReference>